<comment type="caution">
    <text evidence="1">The sequence shown here is derived from an EMBL/GenBank/DDBJ whole genome shotgun (WGS) entry which is preliminary data.</text>
</comment>
<organism evidence="1 2">
    <name type="scientific">Flavobacterium cupriresistens</name>
    <dbReference type="NCBI Taxonomy" id="2893885"/>
    <lineage>
        <taxon>Bacteria</taxon>
        <taxon>Pseudomonadati</taxon>
        <taxon>Bacteroidota</taxon>
        <taxon>Flavobacteriia</taxon>
        <taxon>Flavobacteriales</taxon>
        <taxon>Flavobacteriaceae</taxon>
        <taxon>Flavobacterium</taxon>
    </lineage>
</organism>
<evidence type="ECO:0000313" key="2">
    <source>
        <dbReference type="Proteomes" id="UP001273350"/>
    </source>
</evidence>
<evidence type="ECO:0000313" key="1">
    <source>
        <dbReference type="EMBL" id="MDX6187965.1"/>
    </source>
</evidence>
<dbReference type="EMBL" id="JAWXVI010000001">
    <property type="protein sequence ID" value="MDX6187965.1"/>
    <property type="molecule type" value="Genomic_DNA"/>
</dbReference>
<name>A0ABU4R937_9FLAO</name>
<keyword evidence="2" id="KW-1185">Reference proteome</keyword>
<proteinExistence type="predicted"/>
<sequence>MNVEIIPIIDHQEYTVNGHKVYRDQYNNWACRHDLSNTELNAFRNYEKAVINNKAFKKHTKSIYKPKGHKVS</sequence>
<protein>
    <submittedName>
        <fullName evidence="1">Uncharacterized protein</fullName>
    </submittedName>
</protein>
<dbReference type="RefSeq" id="WP_230002624.1">
    <property type="nucleotide sequence ID" value="NZ_CP087134.1"/>
</dbReference>
<gene>
    <name evidence="1" type="ORF">SGQ83_01265</name>
</gene>
<dbReference type="Proteomes" id="UP001273350">
    <property type="component" value="Unassembled WGS sequence"/>
</dbReference>
<accession>A0ABU4R937</accession>
<reference evidence="1 2" key="1">
    <citation type="submission" date="2023-11" db="EMBL/GenBank/DDBJ databases">
        <title>Unpublished Manusciprt.</title>
        <authorList>
            <person name="Saticioglu I.B."/>
            <person name="Ay H."/>
            <person name="Ajmi N."/>
            <person name="Altun S."/>
            <person name="Duman M."/>
        </authorList>
    </citation>
    <scope>NUCLEOTIDE SEQUENCE [LARGE SCALE GENOMIC DNA]</scope>
    <source>
        <strain evidence="1 2">Fl-318</strain>
    </source>
</reference>